<dbReference type="OrthoDB" id="9808254at2"/>
<dbReference type="PANTHER" id="PTHR36057:SF1">
    <property type="entry name" value="LIPOPROTEIN LIPID ATTACHMENT SITE-LIKE PROTEIN, PUTATIVE (DUF1223)-RELATED"/>
    <property type="match status" value="1"/>
</dbReference>
<dbReference type="PANTHER" id="PTHR36057">
    <property type="match status" value="1"/>
</dbReference>
<sequence length="222" mass="23289">MLCVVLASSASLAASPTQKPVVVELFQSQGCSSCPPANAVLNTLATRPDVIALNFAVTYWDQLGWKDTFAKPAYTNRQWDYARAAGRGNVGTPQMIVGGRIAVLGSRPAEVDVAILRARSFDSGPAMVISGNTVTVAAAKTAGPATLWLVRYDPRTIQVAIRAGENGGRTIPHRNVVRELSAIGGWNGNAKTFLLPNAIAGLETALLLQSGHGGPVIASIRT</sequence>
<protein>
    <submittedName>
        <fullName evidence="1">DUF1223 domain-containing protein</fullName>
    </submittedName>
</protein>
<name>A0A494TDZ6_SPHPE</name>
<organism evidence="1 2">
    <name type="scientific">Sphingomonas paeninsulae</name>
    <dbReference type="NCBI Taxonomy" id="2319844"/>
    <lineage>
        <taxon>Bacteria</taxon>
        <taxon>Pseudomonadati</taxon>
        <taxon>Pseudomonadota</taxon>
        <taxon>Alphaproteobacteria</taxon>
        <taxon>Sphingomonadales</taxon>
        <taxon>Sphingomonadaceae</taxon>
        <taxon>Sphingomonas</taxon>
    </lineage>
</organism>
<keyword evidence="2" id="KW-1185">Reference proteome</keyword>
<geneLocation type="plasmid" evidence="1">
    <name>unnamed1</name>
</geneLocation>
<dbReference type="InterPro" id="IPR010634">
    <property type="entry name" value="DUF1223"/>
</dbReference>
<proteinExistence type="predicted"/>
<dbReference type="InterPro" id="IPR036249">
    <property type="entry name" value="Thioredoxin-like_sf"/>
</dbReference>
<dbReference type="EMBL" id="CP032828">
    <property type="protein sequence ID" value="AYJ85494.1"/>
    <property type="molecule type" value="Genomic_DNA"/>
</dbReference>
<dbReference type="AlphaFoldDB" id="A0A494TDZ6"/>
<keyword evidence="1" id="KW-0614">Plasmid</keyword>
<dbReference type="Pfam" id="PF06764">
    <property type="entry name" value="DUF1223"/>
    <property type="match status" value="1"/>
</dbReference>
<accession>A0A494TDZ6</accession>
<reference evidence="1 2" key="1">
    <citation type="submission" date="2018-09" db="EMBL/GenBank/DDBJ databases">
        <title>Sphingomonas peninsula sp. nov., isolated from fildes peninsula, Antarctic soil.</title>
        <authorList>
            <person name="Yingchao G."/>
        </authorList>
    </citation>
    <scope>NUCLEOTIDE SEQUENCE [LARGE SCALE GENOMIC DNA]</scope>
    <source>
        <strain evidence="1 2">YZ-8</strain>
        <plasmid evidence="1 2">unnamed1</plasmid>
    </source>
</reference>
<dbReference type="SUPFAM" id="SSF52833">
    <property type="entry name" value="Thioredoxin-like"/>
    <property type="match status" value="1"/>
</dbReference>
<evidence type="ECO:0000313" key="2">
    <source>
        <dbReference type="Proteomes" id="UP000276254"/>
    </source>
</evidence>
<gene>
    <name evidence="1" type="ORF">D3Y57_04810</name>
</gene>
<dbReference type="Proteomes" id="UP000276254">
    <property type="component" value="Plasmid unnamed1"/>
</dbReference>
<evidence type="ECO:0000313" key="1">
    <source>
        <dbReference type="EMBL" id="AYJ85494.1"/>
    </source>
</evidence>
<dbReference type="KEGG" id="spha:D3Y57_04810"/>